<dbReference type="Proteomes" id="UP001142055">
    <property type="component" value="Chromosome 3"/>
</dbReference>
<dbReference type="Pfam" id="PF00685">
    <property type="entry name" value="Sulfotransfer_1"/>
    <property type="match status" value="1"/>
</dbReference>
<evidence type="ECO:0000256" key="2">
    <source>
        <dbReference type="ARBA" id="ARBA00022679"/>
    </source>
</evidence>
<feature type="domain" description="Sulfotransferase" evidence="3">
    <location>
        <begin position="118"/>
        <end position="365"/>
    </location>
</feature>
<protein>
    <recommendedName>
        <fullName evidence="3">Sulfotransferase domain-containing protein</fullName>
    </recommendedName>
</protein>
<keyword evidence="5" id="KW-1185">Reference proteome</keyword>
<evidence type="ECO:0000313" key="5">
    <source>
        <dbReference type="Proteomes" id="UP001142055"/>
    </source>
</evidence>
<dbReference type="EMBL" id="JAPWDV010000003">
    <property type="protein sequence ID" value="KAJ6218099.1"/>
    <property type="molecule type" value="Genomic_DNA"/>
</dbReference>
<evidence type="ECO:0000259" key="3">
    <source>
        <dbReference type="Pfam" id="PF00685"/>
    </source>
</evidence>
<keyword evidence="2" id="KW-0808">Transferase</keyword>
<evidence type="ECO:0000313" key="4">
    <source>
        <dbReference type="EMBL" id="KAJ6218099.1"/>
    </source>
</evidence>
<accession>A0A9Q0M312</accession>
<dbReference type="InterPro" id="IPR000863">
    <property type="entry name" value="Sulfotransferase_dom"/>
</dbReference>
<dbReference type="Gene3D" id="3.40.50.300">
    <property type="entry name" value="P-loop containing nucleotide triphosphate hydrolases"/>
    <property type="match status" value="1"/>
</dbReference>
<organism evidence="4 5">
    <name type="scientific">Blomia tropicalis</name>
    <name type="common">Mite</name>
    <dbReference type="NCBI Taxonomy" id="40697"/>
    <lineage>
        <taxon>Eukaryota</taxon>
        <taxon>Metazoa</taxon>
        <taxon>Ecdysozoa</taxon>
        <taxon>Arthropoda</taxon>
        <taxon>Chelicerata</taxon>
        <taxon>Arachnida</taxon>
        <taxon>Acari</taxon>
        <taxon>Acariformes</taxon>
        <taxon>Sarcoptiformes</taxon>
        <taxon>Astigmata</taxon>
        <taxon>Glycyphagoidea</taxon>
        <taxon>Echimyopodidae</taxon>
        <taxon>Blomia</taxon>
    </lineage>
</organism>
<proteinExistence type="inferred from homology"/>
<dbReference type="GO" id="GO:0008146">
    <property type="term" value="F:sulfotransferase activity"/>
    <property type="evidence" value="ECO:0007669"/>
    <property type="project" value="InterPro"/>
</dbReference>
<dbReference type="FunFam" id="3.40.50.300:FF:000433">
    <property type="entry name" value="Estrogen sulfotransferase"/>
    <property type="match status" value="1"/>
</dbReference>
<dbReference type="InterPro" id="IPR027417">
    <property type="entry name" value="P-loop_NTPase"/>
</dbReference>
<dbReference type="OMA" id="CPENDDQ"/>
<evidence type="ECO:0000256" key="1">
    <source>
        <dbReference type="ARBA" id="ARBA00005771"/>
    </source>
</evidence>
<dbReference type="PANTHER" id="PTHR11783">
    <property type="entry name" value="SULFOTRANSFERASE SULT"/>
    <property type="match status" value="1"/>
</dbReference>
<comment type="caution">
    <text evidence="4">The sequence shown here is derived from an EMBL/GenBank/DDBJ whole genome shotgun (WGS) entry which is preliminary data.</text>
</comment>
<sequence length="397" mass="46196">MSLLGTLFCRGGSTNDEKQSSSPTSNGIKNSKMNQFISIKFLYKNPIGRQLTVERFHRSEQSEICRAKDDPSLNNDPQLYEYINSIPNAIRWRGLLLQGYLVYGKVLKQIEQFEIRSDDIWLITYPKSGTTWMEEILSLIQSDCNIDTSKNTLIHERVPHLEVGKPLGHIKWLRGIGSPRLLATHLPIEHIPAQLRANKAKIIYVVRNPKDNAVSYYHHHRMSTFLGNYSGSWSNFAQLFIKGHLVYGDWFDHVAGYWQMARNNSDRVLFISYEELKINLPAMIEVICNFIGHRLTPEQINLIARQCSFDKMKTNKMVNREVLPVKDLFDMTQSKFMRKGIIGDWRNHFSPEENDQFDRHYGDRIRSIGLEMAYDHEEAEEMIKHDGRIIHINKSLE</sequence>
<dbReference type="AlphaFoldDB" id="A0A9Q0M312"/>
<gene>
    <name evidence="4" type="ORF">RDWZM_009256</name>
</gene>
<dbReference type="SUPFAM" id="SSF52540">
    <property type="entry name" value="P-loop containing nucleoside triphosphate hydrolases"/>
    <property type="match status" value="1"/>
</dbReference>
<reference evidence="4" key="1">
    <citation type="submission" date="2022-12" db="EMBL/GenBank/DDBJ databases">
        <title>Genome assemblies of Blomia tropicalis.</title>
        <authorList>
            <person name="Cui Y."/>
        </authorList>
    </citation>
    <scope>NUCLEOTIDE SEQUENCE</scope>
    <source>
        <tissue evidence="4">Adult mites</tissue>
    </source>
</reference>
<comment type="similarity">
    <text evidence="1">Belongs to the sulfotransferase 1 family.</text>
</comment>
<name>A0A9Q0M312_BLOTA</name>